<dbReference type="Proteomes" id="UP000218677">
    <property type="component" value="Unassembled WGS sequence"/>
</dbReference>
<dbReference type="Gene3D" id="2.160.10.10">
    <property type="entry name" value="Hexapeptide repeat proteins"/>
    <property type="match status" value="1"/>
</dbReference>
<evidence type="ECO:0000259" key="1">
    <source>
        <dbReference type="Pfam" id="PF05662"/>
    </source>
</evidence>
<dbReference type="InterPro" id="IPR008635">
    <property type="entry name" value="Coiled_stalk_dom"/>
</dbReference>
<dbReference type="AlphaFoldDB" id="A0A2A4HFS9"/>
<dbReference type="InterPro" id="IPR011004">
    <property type="entry name" value="Trimer_LpxA-like_sf"/>
</dbReference>
<proteinExistence type="predicted"/>
<evidence type="ECO:0000313" key="3">
    <source>
        <dbReference type="Proteomes" id="UP000218677"/>
    </source>
</evidence>
<keyword evidence="3" id="KW-1185">Reference proteome</keyword>
<feature type="non-terminal residue" evidence="2">
    <location>
        <position position="1"/>
    </location>
</feature>
<feature type="domain" description="Trimeric autotransporter adhesin YadA-like stalk" evidence="1">
    <location>
        <begin position="72"/>
        <end position="113"/>
    </location>
</feature>
<dbReference type="InterPro" id="IPR011049">
    <property type="entry name" value="Serralysin-like_metalloprot_C"/>
</dbReference>
<comment type="caution">
    <text evidence="2">The sequence shown here is derived from an EMBL/GenBank/DDBJ whole genome shotgun (WGS) entry which is preliminary data.</text>
</comment>
<name>A0A2A4HFS9_9GAMM</name>
<dbReference type="SUPFAM" id="SSF101967">
    <property type="entry name" value="Adhesin YadA, collagen-binding domain"/>
    <property type="match status" value="1"/>
</dbReference>
<protein>
    <recommendedName>
        <fullName evidence="1">Trimeric autotransporter adhesin YadA-like stalk domain-containing protein</fullName>
    </recommendedName>
</protein>
<dbReference type="EMBL" id="NWUX01000057">
    <property type="protein sequence ID" value="PCF93430.1"/>
    <property type="molecule type" value="Genomic_DNA"/>
</dbReference>
<dbReference type="Gene3D" id="6.20.50.100">
    <property type="match status" value="1"/>
</dbReference>
<evidence type="ECO:0000313" key="2">
    <source>
        <dbReference type="EMBL" id="PCF93430.1"/>
    </source>
</evidence>
<dbReference type="Pfam" id="PF05662">
    <property type="entry name" value="YadA_stalk"/>
    <property type="match status" value="1"/>
</dbReference>
<feature type="non-terminal residue" evidence="2">
    <location>
        <position position="513"/>
    </location>
</feature>
<sequence>LGERLDIVTSNANLSTEVTDDETLVIAMSDDLDVNSVTTNTLDVANNATIGGALNVTGQTTLSGGLSMDGNRITNVAAGIDGTDAVNVDQLTNVSDVANAGWNVQTNGDTATNVAPGDTVQMIDGQNIAITRNGTDITVATADDVTFTNVEVTENLNVAGDTHIGGSTIINENLTVEGETRLGDHFLVNNEGNVTYTGDITEGDHITNKAYVDNSVTELGDTPLTFGANEGEDTERRLGDRLDIVGEANEEGNSNIITKLTDDETLELALSNDLEIGNSITVGDTFIDGDSITTNNVTVNENLTVEGDTFLNENLYVDGSTTINENLTVEGETRLGDHFLVNNEGNVTYTGDITEGDHITNKAYVDNSVTELGDTPLTFGANEGEDTERRLGDRLDIVGEANEEGNSNIITKLTDDETLELALSDDLEIGNSITVGDTFIDGDSITTNNMTVNENLTVAGETRLGDNFFVNNEGNVTYTGEITEGDHITNKAYVDNSVTELGDTPLTFGANEG</sequence>
<dbReference type="SUPFAM" id="SSF51161">
    <property type="entry name" value="Trimeric LpxA-like enzymes"/>
    <property type="match status" value="2"/>
</dbReference>
<dbReference type="GO" id="GO:0019867">
    <property type="term" value="C:outer membrane"/>
    <property type="evidence" value="ECO:0007669"/>
    <property type="project" value="InterPro"/>
</dbReference>
<dbReference type="Gene3D" id="2.150.10.10">
    <property type="entry name" value="Serralysin-like metalloprotease, C-terminal"/>
    <property type="match status" value="1"/>
</dbReference>
<organism evidence="2 3">
    <name type="scientific">Vreelandella nigrificans</name>
    <dbReference type="NCBI Taxonomy" id="2042704"/>
    <lineage>
        <taxon>Bacteria</taxon>
        <taxon>Pseudomonadati</taxon>
        <taxon>Pseudomonadota</taxon>
        <taxon>Gammaproteobacteria</taxon>
        <taxon>Oceanospirillales</taxon>
        <taxon>Halomonadaceae</taxon>
        <taxon>Vreelandella</taxon>
    </lineage>
</organism>
<accession>A0A2A4HFS9</accession>
<gene>
    <name evidence="2" type="ORF">CPA45_22425</name>
</gene>
<reference evidence="3" key="1">
    <citation type="submission" date="2017-09" db="EMBL/GenBank/DDBJ databases">
        <authorList>
            <person name="Cho G.-S."/>
            <person name="Oguntoyinbo F.A."/>
            <person name="Cnockaert M."/>
            <person name="Kabisch J."/>
            <person name="Neve H."/>
            <person name="Bockelmann W."/>
            <person name="Wenning M."/>
            <person name="Franz C.M."/>
            <person name="Vandamme P."/>
        </authorList>
    </citation>
    <scope>NUCLEOTIDE SEQUENCE [LARGE SCALE GENOMIC DNA]</scope>
    <source>
        <strain evidence="3">MBT G8648</strain>
    </source>
</reference>